<feature type="domain" description="Fibronectin type-III" evidence="19">
    <location>
        <begin position="723"/>
        <end position="819"/>
    </location>
</feature>
<evidence type="ECO:0000259" key="18">
    <source>
        <dbReference type="PROSITE" id="PS50835"/>
    </source>
</evidence>
<dbReference type="FunFam" id="2.60.40.10:FF:000008">
    <property type="entry name" value="roundabout homolog 2 isoform X2"/>
    <property type="match status" value="2"/>
</dbReference>
<evidence type="ECO:0000256" key="1">
    <source>
        <dbReference type="ARBA" id="ARBA00004479"/>
    </source>
</evidence>
<dbReference type="GO" id="GO:0030154">
    <property type="term" value="P:cell differentiation"/>
    <property type="evidence" value="ECO:0007669"/>
    <property type="project" value="UniProtKB-KW"/>
</dbReference>
<dbReference type="GO" id="GO:0022603">
    <property type="term" value="P:regulation of anatomical structure morphogenesis"/>
    <property type="evidence" value="ECO:0007669"/>
    <property type="project" value="UniProtKB-ARBA"/>
</dbReference>
<dbReference type="GO" id="GO:0007417">
    <property type="term" value="P:central nervous system development"/>
    <property type="evidence" value="ECO:0007669"/>
    <property type="project" value="UniProtKB-ARBA"/>
</dbReference>
<evidence type="ECO:0000256" key="14">
    <source>
        <dbReference type="ARBA" id="ARBA00023180"/>
    </source>
</evidence>
<evidence type="ECO:0000256" key="2">
    <source>
        <dbReference type="ARBA" id="ARBA00022473"/>
    </source>
</evidence>
<name>A0A8C5NF70_GOUWI</name>
<evidence type="ECO:0000256" key="4">
    <source>
        <dbReference type="ARBA" id="ARBA00022553"/>
    </source>
</evidence>
<reference evidence="20" key="1">
    <citation type="submission" date="2020-06" db="EMBL/GenBank/DDBJ databases">
        <authorList>
            <consortium name="Wellcome Sanger Institute Data Sharing"/>
        </authorList>
    </citation>
    <scope>NUCLEOTIDE SEQUENCE [LARGE SCALE GENOMIC DNA]</scope>
</reference>
<dbReference type="CDD" id="cd07693">
    <property type="entry name" value="IgC_1_Robo"/>
    <property type="match status" value="1"/>
</dbReference>
<dbReference type="FunFam" id="2.60.40.10:FF:000026">
    <property type="entry name" value="roundabout homolog 2 isoform X1"/>
    <property type="match status" value="1"/>
</dbReference>
<dbReference type="Ensembl" id="ENSGWIT00000054978.1">
    <property type="protein sequence ID" value="ENSGWIP00000050917.1"/>
    <property type="gene ID" value="ENSGWIG00000023805.1"/>
</dbReference>
<dbReference type="FunFam" id="2.60.40.10:FF:000065">
    <property type="entry name" value="roundabout homolog 1 isoform X3"/>
    <property type="match status" value="1"/>
</dbReference>
<protein>
    <submittedName>
        <fullName evidence="20">Roundabout homolog 1-like</fullName>
    </submittedName>
</protein>
<feature type="domain" description="Ig-like" evidence="18">
    <location>
        <begin position="417"/>
        <end position="503"/>
    </location>
</feature>
<dbReference type="AlphaFoldDB" id="A0A8C5NF70"/>
<dbReference type="FunFam" id="2.60.40.10:FF:000053">
    <property type="entry name" value="Roundabout guidance receptor 1"/>
    <property type="match status" value="1"/>
</dbReference>
<evidence type="ECO:0000256" key="3">
    <source>
        <dbReference type="ARBA" id="ARBA00022500"/>
    </source>
</evidence>
<evidence type="ECO:0000256" key="10">
    <source>
        <dbReference type="ARBA" id="ARBA00022989"/>
    </source>
</evidence>
<feature type="chain" id="PRO_5034516054" evidence="17">
    <location>
        <begin position="21"/>
        <end position="864"/>
    </location>
</feature>
<feature type="signal peptide" evidence="17">
    <location>
        <begin position="1"/>
        <end position="20"/>
    </location>
</feature>
<dbReference type="SMART" id="SM00408">
    <property type="entry name" value="IGc2"/>
    <property type="match status" value="5"/>
</dbReference>
<evidence type="ECO:0000256" key="15">
    <source>
        <dbReference type="ARBA" id="ARBA00023319"/>
    </source>
</evidence>
<dbReference type="SMART" id="SM00060">
    <property type="entry name" value="FN3"/>
    <property type="match status" value="3"/>
</dbReference>
<evidence type="ECO:0000313" key="20">
    <source>
        <dbReference type="Ensembl" id="ENSGWIP00000050917.1"/>
    </source>
</evidence>
<dbReference type="FunFam" id="2.60.40.10:FF:000058">
    <property type="entry name" value="roundabout homolog 2 isoform X3"/>
    <property type="match status" value="1"/>
</dbReference>
<accession>A0A8C5NF70</accession>
<dbReference type="FunFam" id="2.60.40.10:FF:000055">
    <property type="entry name" value="roundabout homolog 1 isoform X2"/>
    <property type="match status" value="1"/>
</dbReference>
<evidence type="ECO:0000256" key="7">
    <source>
        <dbReference type="ARBA" id="ARBA00022737"/>
    </source>
</evidence>
<reference evidence="20" key="3">
    <citation type="submission" date="2025-09" db="UniProtKB">
        <authorList>
            <consortium name="Ensembl"/>
        </authorList>
    </citation>
    <scope>IDENTIFICATION</scope>
</reference>
<dbReference type="PROSITE" id="PS50835">
    <property type="entry name" value="IG_LIKE"/>
    <property type="match status" value="5"/>
</dbReference>
<dbReference type="InterPro" id="IPR007110">
    <property type="entry name" value="Ig-like_dom"/>
</dbReference>
<keyword evidence="21" id="KW-1185">Reference proteome</keyword>
<dbReference type="InterPro" id="IPR003598">
    <property type="entry name" value="Ig_sub2"/>
</dbReference>
<evidence type="ECO:0000256" key="16">
    <source>
        <dbReference type="ARBA" id="ARBA00061206"/>
    </source>
</evidence>
<feature type="domain" description="Ig-like" evidence="18">
    <location>
        <begin position="313"/>
        <end position="408"/>
    </location>
</feature>
<comment type="subcellular location">
    <subcellularLocation>
        <location evidence="1">Membrane</location>
        <topology evidence="1">Single-pass type I membrane protein</topology>
    </subcellularLocation>
</comment>
<dbReference type="InterPro" id="IPR036179">
    <property type="entry name" value="Ig-like_dom_sf"/>
</dbReference>
<dbReference type="InterPro" id="IPR051170">
    <property type="entry name" value="Neural/epithelial_adhesion"/>
</dbReference>
<dbReference type="Gene3D" id="2.60.40.10">
    <property type="entry name" value="Immunoglobulins"/>
    <property type="match status" value="8"/>
</dbReference>
<dbReference type="SUPFAM" id="SSF48726">
    <property type="entry name" value="Immunoglobulin"/>
    <property type="match status" value="5"/>
</dbReference>
<keyword evidence="4" id="KW-0597">Phosphoprotein</keyword>
<evidence type="ECO:0000256" key="6">
    <source>
        <dbReference type="ARBA" id="ARBA00022729"/>
    </source>
</evidence>
<feature type="domain" description="Fibronectin type-III" evidence="19">
    <location>
        <begin position="618"/>
        <end position="718"/>
    </location>
</feature>
<dbReference type="SMART" id="SM00409">
    <property type="entry name" value="IG"/>
    <property type="match status" value="5"/>
</dbReference>
<feature type="domain" description="Ig-like" evidence="18">
    <location>
        <begin position="30"/>
        <end position="126"/>
    </location>
</feature>
<keyword evidence="15" id="KW-0393">Immunoglobulin domain</keyword>
<keyword evidence="8" id="KW-0221">Differentiation</keyword>
<keyword evidence="10" id="KW-1133">Transmembrane helix</keyword>
<organism evidence="20 21">
    <name type="scientific">Gouania willdenowi</name>
    <name type="common">Blunt-snouted clingfish</name>
    <name type="synonym">Lepadogaster willdenowi</name>
    <dbReference type="NCBI Taxonomy" id="441366"/>
    <lineage>
        <taxon>Eukaryota</taxon>
        <taxon>Metazoa</taxon>
        <taxon>Chordata</taxon>
        <taxon>Craniata</taxon>
        <taxon>Vertebrata</taxon>
        <taxon>Euteleostomi</taxon>
        <taxon>Actinopterygii</taxon>
        <taxon>Neopterygii</taxon>
        <taxon>Teleostei</taxon>
        <taxon>Neoteleostei</taxon>
        <taxon>Acanthomorphata</taxon>
        <taxon>Ovalentaria</taxon>
        <taxon>Blenniimorphae</taxon>
        <taxon>Blenniiformes</taxon>
        <taxon>Gobiesocoidei</taxon>
        <taxon>Gobiesocidae</taxon>
        <taxon>Gobiesocinae</taxon>
        <taxon>Gouania</taxon>
    </lineage>
</organism>
<evidence type="ECO:0000259" key="19">
    <source>
        <dbReference type="PROSITE" id="PS50853"/>
    </source>
</evidence>
<dbReference type="InterPro" id="IPR003599">
    <property type="entry name" value="Ig_sub"/>
</dbReference>
<dbReference type="CDD" id="cd00063">
    <property type="entry name" value="FN3"/>
    <property type="match status" value="3"/>
</dbReference>
<keyword evidence="3" id="KW-0145">Chemotaxis</keyword>
<comment type="similarity">
    <text evidence="16">Belongs to the immunoglobulin superfamily. ROBO family.</text>
</comment>
<keyword evidence="11" id="KW-0472">Membrane</keyword>
<evidence type="ECO:0000256" key="8">
    <source>
        <dbReference type="ARBA" id="ARBA00022782"/>
    </source>
</evidence>
<dbReference type="SMART" id="SM00406">
    <property type="entry name" value="IGv"/>
    <property type="match status" value="3"/>
</dbReference>
<dbReference type="GO" id="GO:0016020">
    <property type="term" value="C:membrane"/>
    <property type="evidence" value="ECO:0007669"/>
    <property type="project" value="UniProtKB-SubCell"/>
</dbReference>
<feature type="domain" description="Fibronectin type-III" evidence="19">
    <location>
        <begin position="523"/>
        <end position="617"/>
    </location>
</feature>
<feature type="domain" description="Ig-like" evidence="18">
    <location>
        <begin position="132"/>
        <end position="219"/>
    </location>
</feature>
<dbReference type="PANTHER" id="PTHR12231">
    <property type="entry name" value="CTX-RELATED TYPE I TRANSMEMBRANE PROTEIN"/>
    <property type="match status" value="1"/>
</dbReference>
<keyword evidence="6 17" id="KW-0732">Signal</keyword>
<evidence type="ECO:0000256" key="13">
    <source>
        <dbReference type="ARBA" id="ARBA00023170"/>
    </source>
</evidence>
<dbReference type="InterPro" id="IPR013783">
    <property type="entry name" value="Ig-like_fold"/>
</dbReference>
<evidence type="ECO:0000256" key="17">
    <source>
        <dbReference type="SAM" id="SignalP"/>
    </source>
</evidence>
<proteinExistence type="inferred from homology"/>
<evidence type="ECO:0000256" key="11">
    <source>
        <dbReference type="ARBA" id="ARBA00023136"/>
    </source>
</evidence>
<feature type="domain" description="Ig-like" evidence="18">
    <location>
        <begin position="224"/>
        <end position="308"/>
    </location>
</feature>
<dbReference type="PROSITE" id="PS50853">
    <property type="entry name" value="FN3"/>
    <property type="match status" value="3"/>
</dbReference>
<reference evidence="20" key="2">
    <citation type="submission" date="2025-08" db="UniProtKB">
        <authorList>
            <consortium name="Ensembl"/>
        </authorList>
    </citation>
    <scope>IDENTIFICATION</scope>
</reference>
<keyword evidence="12" id="KW-1015">Disulfide bond</keyword>
<evidence type="ECO:0000256" key="9">
    <source>
        <dbReference type="ARBA" id="ARBA00022902"/>
    </source>
</evidence>
<dbReference type="Pfam" id="PF00041">
    <property type="entry name" value="fn3"/>
    <property type="match status" value="2"/>
</dbReference>
<dbReference type="InterPro" id="IPR003961">
    <property type="entry name" value="FN3_dom"/>
</dbReference>
<dbReference type="GO" id="GO:0006935">
    <property type="term" value="P:chemotaxis"/>
    <property type="evidence" value="ECO:0007669"/>
    <property type="project" value="UniProtKB-KW"/>
</dbReference>
<dbReference type="InterPro" id="IPR036116">
    <property type="entry name" value="FN3_sf"/>
</dbReference>
<dbReference type="Pfam" id="PF13927">
    <property type="entry name" value="Ig_3"/>
    <property type="match status" value="3"/>
</dbReference>
<keyword evidence="7" id="KW-0677">Repeat</keyword>
<dbReference type="GO" id="GO:0051239">
    <property type="term" value="P:regulation of multicellular organismal process"/>
    <property type="evidence" value="ECO:0007669"/>
    <property type="project" value="UniProtKB-ARBA"/>
</dbReference>
<gene>
    <name evidence="20" type="primary">LOC114475539</name>
</gene>
<dbReference type="InterPro" id="IPR013098">
    <property type="entry name" value="Ig_I-set"/>
</dbReference>
<dbReference type="FunFam" id="2.60.40.10:FF:000043">
    <property type="entry name" value="roundabout homolog 2 isoform X2"/>
    <property type="match status" value="1"/>
</dbReference>
<keyword evidence="2" id="KW-0217">Developmental protein</keyword>
<dbReference type="Pfam" id="PF07679">
    <property type="entry name" value="I-set"/>
    <property type="match status" value="2"/>
</dbReference>
<sequence length="864" mass="95017">MPPSFTGICCCLALLTICSGSRLRQEDFPPRIVEHPSDLIVSKGEPATLNCKAEGRPAPTVEWYKDGERVETDRDNPRSHRMLLPSGSLFFLRIVHGRRSKPDDGSYVCVARNYLGQAISHNASLEVAILRDDFRQNPVDVMVAVGEPAVLECQPPRGHPEPTISWRKDGVNVDDRDERITIRSGKLMITNTRKSDAGKYICVGTNMVGERESEIAELTVLERPNFVKRPSSVVVLAEESVEFHCVVQGDPVPTVRWRKDDSDLPKGRFEIQEDHTLIVRQVTSTDEGSFTCVVENMVGKSEASATLTVHVPPAFVVRPKNQVVAVGRTVTFQCEATGNPQPAIFWQREGSESLLFSYQPPQPFSRLSVSQMGSLTITDVQRSDGGFYSCQALNIAGSVITKALLEVTDSGSDHPPPIIRQGPVNQTVPVDSTVVLDCQAAGTPPPTIQWRKDGAVLSPVDSRTSLTGTGSLNIHYLGDTGFYTCVASSPNGEAFWTAYLQVQEFGVVVQSSVPTDPSLIPSTPSKPDVSDVSRSSATLSWKSLPNAGALPTSYLIEAFSYTLGNRWVTVAEHVKTQSFVLKNLKPGAVYLFMVRAMNGHGLSDPSPISDAIRTHGQCGSHLLFVVFQKQLTKVKLEFLIVEQHSPYIQGYKVLYRASAEHGQPEGHWKVLEVHSPREDGLVIGQLKKGSIYEFKVRPFFDEFQGTDSEVKVVRTLEEAPSRAPQGVTVTKGDTNGSAILVSWKPPPEVDETGIIQEYKIWCLGNESRYHVNQSVDGSTFSVLISSLAPGIRYSVEVAASNGAGPGARSDVAFFQLGKPFLFSSIFFFFFYTTDNAETWVGNRRVASSSLSAYQKKKKKQKLFW</sequence>
<keyword evidence="9" id="KW-0524">Neurogenesis</keyword>
<dbReference type="Proteomes" id="UP000694680">
    <property type="component" value="Chromosome 14"/>
</dbReference>
<keyword evidence="14" id="KW-0325">Glycoprotein</keyword>
<evidence type="ECO:0000256" key="12">
    <source>
        <dbReference type="ARBA" id="ARBA00023157"/>
    </source>
</evidence>
<dbReference type="SUPFAM" id="SSF49265">
    <property type="entry name" value="Fibronectin type III"/>
    <property type="match status" value="2"/>
</dbReference>
<keyword evidence="13" id="KW-0675">Receptor</keyword>
<evidence type="ECO:0000313" key="21">
    <source>
        <dbReference type="Proteomes" id="UP000694680"/>
    </source>
</evidence>
<dbReference type="PANTHER" id="PTHR12231:SF243">
    <property type="entry name" value="ROUNDABOUT HOMOLOG 1"/>
    <property type="match status" value="1"/>
</dbReference>
<dbReference type="InterPro" id="IPR013106">
    <property type="entry name" value="Ig_V-set"/>
</dbReference>
<evidence type="ECO:0000256" key="5">
    <source>
        <dbReference type="ARBA" id="ARBA00022692"/>
    </source>
</evidence>
<keyword evidence="5" id="KW-0812">Transmembrane</keyword>